<comment type="caution">
    <text evidence="3">The sequence shown here is derived from an EMBL/GenBank/DDBJ whole genome shotgun (WGS) entry which is preliminary data.</text>
</comment>
<dbReference type="Gene3D" id="3.40.50.150">
    <property type="entry name" value="Vaccinia Virus protein VP39"/>
    <property type="match status" value="1"/>
</dbReference>
<sequence>MHADFIRAHTRPLPVPSLPDITLYQADEVTPLWLMTEAELSQHNLSPPFWAFAWAGGQALALHLKHHPELIAGKRVFDLACGSGLVGIAAATYGAGSVTANDIDPFSEAAVVLNAALNGVAIAFESGDRLSALPPDVDVILAGDICYERAMADAMLTFLRAARAKGIDVYVGDPHRSYFPSEGMERVARYDIATNTEIEDRAVKAASVWRLI</sequence>
<dbReference type="PANTHER" id="PTHR43648">
    <property type="entry name" value="ELECTRON TRANSFER FLAVOPROTEIN BETA SUBUNIT LYSINE METHYLTRANSFERASE"/>
    <property type="match status" value="1"/>
</dbReference>
<reference evidence="3 4" key="1">
    <citation type="submission" date="2023-01" db="EMBL/GenBank/DDBJ databases">
        <title>Novel species of the genus Asticcacaulis isolated from rivers.</title>
        <authorList>
            <person name="Lu H."/>
        </authorList>
    </citation>
    <scope>NUCLEOTIDE SEQUENCE [LARGE SCALE GENOMIC DNA]</scope>
    <source>
        <strain evidence="3 4">BYS171W</strain>
    </source>
</reference>
<keyword evidence="2" id="KW-0808">Transferase</keyword>
<protein>
    <submittedName>
        <fullName evidence="3">50S ribosomal protein L11 methyltransferase</fullName>
    </submittedName>
</protein>
<dbReference type="GO" id="GO:0005840">
    <property type="term" value="C:ribosome"/>
    <property type="evidence" value="ECO:0007669"/>
    <property type="project" value="UniProtKB-KW"/>
</dbReference>
<proteinExistence type="predicted"/>
<dbReference type="CDD" id="cd02440">
    <property type="entry name" value="AdoMet_MTases"/>
    <property type="match status" value="1"/>
</dbReference>
<dbReference type="PANTHER" id="PTHR43648:SF1">
    <property type="entry name" value="ELECTRON TRANSFER FLAVOPROTEIN BETA SUBUNIT LYSINE METHYLTRANSFERASE"/>
    <property type="match status" value="1"/>
</dbReference>
<evidence type="ECO:0000313" key="3">
    <source>
        <dbReference type="EMBL" id="MDC7683407.1"/>
    </source>
</evidence>
<dbReference type="Proteomes" id="UP001214854">
    <property type="component" value="Unassembled WGS sequence"/>
</dbReference>
<dbReference type="Pfam" id="PF06325">
    <property type="entry name" value="PrmA"/>
    <property type="match status" value="1"/>
</dbReference>
<keyword evidence="3" id="KW-0689">Ribosomal protein</keyword>
<keyword evidence="1 3" id="KW-0489">Methyltransferase</keyword>
<name>A0ABT5HU09_9CAUL</name>
<dbReference type="EMBL" id="JAQQKX010000006">
    <property type="protein sequence ID" value="MDC7683407.1"/>
    <property type="molecule type" value="Genomic_DNA"/>
</dbReference>
<evidence type="ECO:0000313" key="4">
    <source>
        <dbReference type="Proteomes" id="UP001214854"/>
    </source>
</evidence>
<gene>
    <name evidence="3" type="ORF">PQU92_08980</name>
</gene>
<keyword evidence="4" id="KW-1185">Reference proteome</keyword>
<accession>A0ABT5HU09</accession>
<dbReference type="SUPFAM" id="SSF53335">
    <property type="entry name" value="S-adenosyl-L-methionine-dependent methyltransferases"/>
    <property type="match status" value="1"/>
</dbReference>
<evidence type="ECO:0000256" key="2">
    <source>
        <dbReference type="ARBA" id="ARBA00022679"/>
    </source>
</evidence>
<dbReference type="GO" id="GO:0008168">
    <property type="term" value="F:methyltransferase activity"/>
    <property type="evidence" value="ECO:0007669"/>
    <property type="project" value="UniProtKB-KW"/>
</dbReference>
<dbReference type="InterPro" id="IPR029063">
    <property type="entry name" value="SAM-dependent_MTases_sf"/>
</dbReference>
<dbReference type="RefSeq" id="WP_272747877.1">
    <property type="nucleotide sequence ID" value="NZ_JAQQKX010000006.1"/>
</dbReference>
<dbReference type="GO" id="GO:0032259">
    <property type="term" value="P:methylation"/>
    <property type="evidence" value="ECO:0007669"/>
    <property type="project" value="UniProtKB-KW"/>
</dbReference>
<keyword evidence="3" id="KW-0687">Ribonucleoprotein</keyword>
<evidence type="ECO:0000256" key="1">
    <source>
        <dbReference type="ARBA" id="ARBA00022603"/>
    </source>
</evidence>
<dbReference type="InterPro" id="IPR050078">
    <property type="entry name" value="Ribosomal_L11_MeTrfase_PrmA"/>
</dbReference>
<organism evidence="3 4">
    <name type="scientific">Asticcacaulis aquaticus</name>
    <dbReference type="NCBI Taxonomy" id="2984212"/>
    <lineage>
        <taxon>Bacteria</taxon>
        <taxon>Pseudomonadati</taxon>
        <taxon>Pseudomonadota</taxon>
        <taxon>Alphaproteobacteria</taxon>
        <taxon>Caulobacterales</taxon>
        <taxon>Caulobacteraceae</taxon>
        <taxon>Asticcacaulis</taxon>
    </lineage>
</organism>